<keyword evidence="4" id="KW-1185">Reference proteome</keyword>
<dbReference type="InterPro" id="IPR016161">
    <property type="entry name" value="Ald_DH/histidinol_DH"/>
</dbReference>
<organism evidence="3 4">
    <name type="scientific">Pseudoteredinibacter isoporae</name>
    <dbReference type="NCBI Taxonomy" id="570281"/>
    <lineage>
        <taxon>Bacteria</taxon>
        <taxon>Pseudomonadati</taxon>
        <taxon>Pseudomonadota</taxon>
        <taxon>Gammaproteobacteria</taxon>
        <taxon>Cellvibrionales</taxon>
        <taxon>Cellvibrionaceae</taxon>
        <taxon>Pseudoteredinibacter</taxon>
    </lineage>
</organism>
<dbReference type="InterPro" id="IPR016163">
    <property type="entry name" value="Ald_DH_C"/>
</dbReference>
<dbReference type="EMBL" id="JACHHT010000001">
    <property type="protein sequence ID" value="MBB6520393.1"/>
    <property type="molecule type" value="Genomic_DNA"/>
</dbReference>
<evidence type="ECO:0000256" key="1">
    <source>
        <dbReference type="ARBA" id="ARBA00023002"/>
    </source>
</evidence>
<proteinExistence type="predicted"/>
<reference evidence="3 4" key="1">
    <citation type="submission" date="2020-08" db="EMBL/GenBank/DDBJ databases">
        <title>Genomic Encyclopedia of Type Strains, Phase IV (KMG-IV): sequencing the most valuable type-strain genomes for metagenomic binning, comparative biology and taxonomic classification.</title>
        <authorList>
            <person name="Goeker M."/>
        </authorList>
    </citation>
    <scope>NUCLEOTIDE SEQUENCE [LARGE SCALE GENOMIC DNA]</scope>
    <source>
        <strain evidence="3 4">DSM 22368</strain>
    </source>
</reference>
<gene>
    <name evidence="3" type="ORF">HNR48_000671</name>
</gene>
<dbReference type="Gene3D" id="3.40.309.10">
    <property type="entry name" value="Aldehyde Dehydrogenase, Chain A, domain 2"/>
    <property type="match status" value="1"/>
</dbReference>
<dbReference type="InterPro" id="IPR044151">
    <property type="entry name" value="ALDH_KGSADH"/>
</dbReference>
<dbReference type="InParanoid" id="A0A7X0JQE8"/>
<dbReference type="InterPro" id="IPR050740">
    <property type="entry name" value="Aldehyde_DH_Superfamily"/>
</dbReference>
<dbReference type="Gene3D" id="3.40.605.10">
    <property type="entry name" value="Aldehyde Dehydrogenase, Chain A, domain 1"/>
    <property type="match status" value="1"/>
</dbReference>
<dbReference type="AlphaFoldDB" id="A0A7X0JQE8"/>
<evidence type="ECO:0000259" key="2">
    <source>
        <dbReference type="Pfam" id="PF00171"/>
    </source>
</evidence>
<feature type="domain" description="Aldehyde dehydrogenase" evidence="2">
    <location>
        <begin position="13"/>
        <end position="476"/>
    </location>
</feature>
<dbReference type="InterPro" id="IPR015590">
    <property type="entry name" value="Aldehyde_DH_dom"/>
</dbReference>
<dbReference type="EC" id="1.2.1.4" evidence="3"/>
<comment type="caution">
    <text evidence="3">The sequence shown here is derived from an EMBL/GenBank/DDBJ whole genome shotgun (WGS) entry which is preliminary data.</text>
</comment>
<dbReference type="CDD" id="cd07129">
    <property type="entry name" value="ALDH_KGSADH"/>
    <property type="match status" value="1"/>
</dbReference>
<dbReference type="PANTHER" id="PTHR43353">
    <property type="entry name" value="SUCCINATE-SEMIALDEHYDE DEHYDROGENASE, MITOCHONDRIAL"/>
    <property type="match status" value="1"/>
</dbReference>
<sequence>MSISGKSLVAGVWLGSEAEGQFQAYNPIAGENLAQRYYNASRTDIDQAALQAAAAFPSFSQLNVEQRAQFLETIGEEILALGDELLETTALETGLPMMRLQGERMRTVNQLRMFAQYIREQANAEVLDEADPAREPLPKPETRLRHIALGPVAVFGASNFPYAFSTAGGDTASALAAGCPVVVKGHPAHPGTSELVAQAIDKAINTCGLHSGVFSLFQSSKPEASIELVQHPAIQAVGFTGSIRVGQLLQKACWERTQNIPFYGELGAVNPQVVMPAMANDNAQNIAQGLVDSLVMGNGQFCTNPGLWLVPESAGEFRQAASEAIRNASTTALLTQGISAAYSAATIKLAQTEGVELLAGNEVEQPHFSAAKLFSTSASEFLANRELHEEVFGPAALMVSYRDEEELHSVIASLEGQLTASIHGLEQDLAQAGNLSQQLAHKVGRLIYNQMPTGVEVCYSMNHGGPFPSSTDVRSTSVGAAAYQRFVRPICYQNAPAHLLS</sequence>
<dbReference type="PANTHER" id="PTHR43353:SF3">
    <property type="entry name" value="ALDEHYDE DEHYDROGENASE-RELATED"/>
    <property type="match status" value="1"/>
</dbReference>
<protein>
    <submittedName>
        <fullName evidence="3">NADP-dependent aldehyde dehydrogenase</fullName>
        <ecNumber evidence="3">1.2.1.4</ecNumber>
    </submittedName>
</protein>
<dbReference type="Pfam" id="PF00171">
    <property type="entry name" value="Aldedh"/>
    <property type="match status" value="1"/>
</dbReference>
<name>A0A7X0JQE8_9GAMM</name>
<dbReference type="GO" id="GO:0033721">
    <property type="term" value="F:aldehyde dehydrogenase (NADP+) activity"/>
    <property type="evidence" value="ECO:0007669"/>
    <property type="project" value="UniProtKB-EC"/>
</dbReference>
<dbReference type="SUPFAM" id="SSF53720">
    <property type="entry name" value="ALDH-like"/>
    <property type="match status" value="1"/>
</dbReference>
<accession>A0A7X0JQE8</accession>
<dbReference type="InterPro" id="IPR016162">
    <property type="entry name" value="Ald_DH_N"/>
</dbReference>
<dbReference type="RefSeq" id="WP_166851400.1">
    <property type="nucleotide sequence ID" value="NZ_JAAONY010000001.1"/>
</dbReference>
<evidence type="ECO:0000313" key="4">
    <source>
        <dbReference type="Proteomes" id="UP000528457"/>
    </source>
</evidence>
<dbReference type="Proteomes" id="UP000528457">
    <property type="component" value="Unassembled WGS sequence"/>
</dbReference>
<keyword evidence="1 3" id="KW-0560">Oxidoreductase</keyword>
<evidence type="ECO:0000313" key="3">
    <source>
        <dbReference type="EMBL" id="MBB6520393.1"/>
    </source>
</evidence>